<keyword evidence="1" id="KW-1133">Transmembrane helix</keyword>
<evidence type="ECO:0000256" key="1">
    <source>
        <dbReference type="SAM" id="Phobius"/>
    </source>
</evidence>
<gene>
    <name evidence="2" type="ORF">SAMN05421687_11529</name>
</gene>
<keyword evidence="1" id="KW-0812">Transmembrane</keyword>
<feature type="transmembrane region" description="Helical" evidence="1">
    <location>
        <begin position="71"/>
        <end position="91"/>
    </location>
</feature>
<feature type="transmembrane region" description="Helical" evidence="1">
    <location>
        <begin position="41"/>
        <end position="59"/>
    </location>
</feature>
<dbReference type="AlphaFoldDB" id="A0A1N7KPU2"/>
<keyword evidence="3" id="KW-1185">Reference proteome</keyword>
<sequence>MMLASIGLLLFLFNVLMRKLLNVEKKSLFSYGHVNDKHTTVDWTIRLGFIITLIVGFAINEARSFGERLWFLKPYTLTFIFILILESTRAFMEWKYAKNRNDYIFTLSQLGFISLILITVFTTDFFGWMG</sequence>
<dbReference type="Pfam" id="PF13789">
    <property type="entry name" value="DUF4181"/>
    <property type="match status" value="1"/>
</dbReference>
<dbReference type="STRING" id="570947.SAMN05421687_11529"/>
<dbReference type="InterPro" id="IPR025441">
    <property type="entry name" value="DUF4181"/>
</dbReference>
<dbReference type="EMBL" id="FTOC01000015">
    <property type="protein sequence ID" value="SIS63561.1"/>
    <property type="molecule type" value="Genomic_DNA"/>
</dbReference>
<keyword evidence="1" id="KW-0472">Membrane</keyword>
<proteinExistence type="predicted"/>
<evidence type="ECO:0000313" key="2">
    <source>
        <dbReference type="EMBL" id="SIS63561.1"/>
    </source>
</evidence>
<feature type="transmembrane region" description="Helical" evidence="1">
    <location>
        <begin position="103"/>
        <end position="126"/>
    </location>
</feature>
<evidence type="ECO:0008006" key="4">
    <source>
        <dbReference type="Google" id="ProtNLM"/>
    </source>
</evidence>
<evidence type="ECO:0000313" key="3">
    <source>
        <dbReference type="Proteomes" id="UP000187608"/>
    </source>
</evidence>
<reference evidence="3" key="1">
    <citation type="submission" date="2017-01" db="EMBL/GenBank/DDBJ databases">
        <authorList>
            <person name="Varghese N."/>
            <person name="Submissions S."/>
        </authorList>
    </citation>
    <scope>NUCLEOTIDE SEQUENCE [LARGE SCALE GENOMIC DNA]</scope>
    <source>
        <strain evidence="3">DSM 23127</strain>
    </source>
</reference>
<organism evidence="2 3">
    <name type="scientific">Salimicrobium flavidum</name>
    <dbReference type="NCBI Taxonomy" id="570947"/>
    <lineage>
        <taxon>Bacteria</taxon>
        <taxon>Bacillati</taxon>
        <taxon>Bacillota</taxon>
        <taxon>Bacilli</taxon>
        <taxon>Bacillales</taxon>
        <taxon>Bacillaceae</taxon>
        <taxon>Salimicrobium</taxon>
    </lineage>
</organism>
<name>A0A1N7KPU2_9BACI</name>
<accession>A0A1N7KPU2</accession>
<dbReference type="Proteomes" id="UP000187608">
    <property type="component" value="Unassembled WGS sequence"/>
</dbReference>
<protein>
    <recommendedName>
        <fullName evidence="4">DUF4181 domain-containing protein</fullName>
    </recommendedName>
</protein>